<gene>
    <name evidence="1" type="ORF">J5V96_14920</name>
</gene>
<evidence type="ECO:0000313" key="1">
    <source>
        <dbReference type="EMBL" id="MBO3664787.1"/>
    </source>
</evidence>
<protein>
    <submittedName>
        <fullName evidence="1">Uncharacterized protein</fullName>
    </submittedName>
</protein>
<dbReference type="Proteomes" id="UP000680132">
    <property type="component" value="Unassembled WGS sequence"/>
</dbReference>
<dbReference type="RefSeq" id="WP_208504788.1">
    <property type="nucleotide sequence ID" value="NZ_JAGFOA010000006.1"/>
</dbReference>
<proteinExistence type="predicted"/>
<comment type="caution">
    <text evidence="1">The sequence shown here is derived from an EMBL/GenBank/DDBJ whole genome shotgun (WGS) entry which is preliminary data.</text>
</comment>
<reference evidence="1" key="1">
    <citation type="submission" date="2021-03" db="EMBL/GenBank/DDBJ databases">
        <title>Microbacterium sp. nov., a novel actinobacterium isolated from cow dung.</title>
        <authorList>
            <person name="Zhang L."/>
        </authorList>
    </citation>
    <scope>NUCLEOTIDE SEQUENCE</scope>
    <source>
        <strain evidence="1">NEAU-LLB</strain>
    </source>
</reference>
<name>A0A939TYJ9_9MICO</name>
<organism evidence="1 2">
    <name type="scientific">Microbacterium stercoris</name>
    <dbReference type="NCBI Taxonomy" id="2820289"/>
    <lineage>
        <taxon>Bacteria</taxon>
        <taxon>Bacillati</taxon>
        <taxon>Actinomycetota</taxon>
        <taxon>Actinomycetes</taxon>
        <taxon>Micrococcales</taxon>
        <taxon>Microbacteriaceae</taxon>
        <taxon>Microbacterium</taxon>
    </lineage>
</organism>
<evidence type="ECO:0000313" key="2">
    <source>
        <dbReference type="Proteomes" id="UP000680132"/>
    </source>
</evidence>
<dbReference type="EMBL" id="JAGFOA010000006">
    <property type="protein sequence ID" value="MBO3664787.1"/>
    <property type="molecule type" value="Genomic_DNA"/>
</dbReference>
<accession>A0A939TYJ9</accession>
<sequence>MTDISAAVPSQEPAEDALAFASKLALAAVPVVGGMAAEALAHALDTRQAQRQHDFNRLLARELDAVVGRLDATLTLKDVVDSDEFLAAVTRAQRTAAETASEAKRRRLAAAVANAGSWARFSATERAHFARLVEEYDDLHIWLLHYFVDPRAWLEAHDMLEQHANNDTSTITAPLTTALGTVHMSEPARAVADIERAGLTTGIPLTTIMEAQGTISPRTNAKGRRFLAYLTEAPSRDAEPPAL</sequence>
<dbReference type="AlphaFoldDB" id="A0A939TYJ9"/>
<keyword evidence="2" id="KW-1185">Reference proteome</keyword>